<keyword evidence="1" id="KW-0678">Repressor</keyword>
<evidence type="ECO:0000313" key="5">
    <source>
        <dbReference type="Proteomes" id="UP000305451"/>
    </source>
</evidence>
<dbReference type="GO" id="GO:1902209">
    <property type="term" value="P:negative regulation of bacterial-type flagellum assembly"/>
    <property type="evidence" value="ECO:0007669"/>
    <property type="project" value="InterPro"/>
</dbReference>
<gene>
    <name evidence="4" type="primary">flbT</name>
    <name evidence="4" type="ORF">E5162_00605</name>
</gene>
<accession>A0A4S2HDI8</accession>
<dbReference type="Proteomes" id="UP000305451">
    <property type="component" value="Unassembled WGS sequence"/>
</dbReference>
<evidence type="ECO:0000256" key="3">
    <source>
        <dbReference type="ARBA" id="ARBA00022884"/>
    </source>
</evidence>
<proteinExistence type="predicted"/>
<dbReference type="OrthoDB" id="8561314at2"/>
<dbReference type="NCBIfam" id="NF001995">
    <property type="entry name" value="PRK00794.1-1"/>
    <property type="match status" value="1"/>
</dbReference>
<dbReference type="PIRSF" id="PIRSF009533">
    <property type="entry name" value="FlbT"/>
    <property type="match status" value="1"/>
</dbReference>
<evidence type="ECO:0000256" key="2">
    <source>
        <dbReference type="ARBA" id="ARBA00022795"/>
    </source>
</evidence>
<keyword evidence="4" id="KW-0282">Flagellum</keyword>
<name>A0A4S2HDI8_9PROT</name>
<evidence type="ECO:0000256" key="1">
    <source>
        <dbReference type="ARBA" id="ARBA00022491"/>
    </source>
</evidence>
<keyword evidence="2" id="KW-1005">Bacterial flagellum biogenesis</keyword>
<protein>
    <submittedName>
        <fullName evidence="4">Flagellar biosynthesis repressor FlbT</fullName>
    </submittedName>
</protein>
<dbReference type="RefSeq" id="WP_135943023.1">
    <property type="nucleotide sequence ID" value="NZ_BMEI01000001.1"/>
</dbReference>
<dbReference type="InterPro" id="IPR009967">
    <property type="entry name" value="Flagellum_FlbT"/>
</dbReference>
<keyword evidence="4" id="KW-0966">Cell projection</keyword>
<keyword evidence="5" id="KW-1185">Reference proteome</keyword>
<keyword evidence="4" id="KW-0969">Cilium</keyword>
<reference evidence="4 5" key="1">
    <citation type="journal article" date="2013" name="Int. J. Syst. Evol. Microbiol.">
        <title>Marinicauda pacifica gen. nov., sp. nov., a prosthecate alphaproteobacterium of the family Hyphomonadaceae isolated from deep seawater.</title>
        <authorList>
            <person name="Zhang X.Y."/>
            <person name="Li G.W."/>
            <person name="Wang C.S."/>
            <person name="Zhang Y.J."/>
            <person name="Xu X.W."/>
            <person name="Li H."/>
            <person name="Liu A."/>
            <person name="Liu C."/>
            <person name="Xie B.B."/>
            <person name="Qin Q.L."/>
            <person name="Xu Z."/>
            <person name="Chen X.L."/>
            <person name="Zhou B.C."/>
            <person name="Zhang Y.Z."/>
        </authorList>
    </citation>
    <scope>NUCLEOTIDE SEQUENCE [LARGE SCALE GENOMIC DNA]</scope>
    <source>
        <strain evidence="4 5">P-1 km-3</strain>
    </source>
</reference>
<keyword evidence="3" id="KW-0694">RNA-binding</keyword>
<dbReference type="GO" id="GO:0006402">
    <property type="term" value="P:mRNA catabolic process"/>
    <property type="evidence" value="ECO:0007669"/>
    <property type="project" value="InterPro"/>
</dbReference>
<dbReference type="AlphaFoldDB" id="A0A4S2HDI8"/>
<dbReference type="GO" id="GO:0044781">
    <property type="term" value="P:bacterial-type flagellum organization"/>
    <property type="evidence" value="ECO:0007669"/>
    <property type="project" value="UniProtKB-KW"/>
</dbReference>
<sequence>MPLKLSLKPGERFVLNGAVVENGDRRATLVLQNKASVLREKDIMQEHEVDSPAKRIYFPVMMMYLSSRAENDVYDEFVRRMTEFMGAISNPDILSECVSISRDVMSAEYYKALLRCRKLIAYEAERMGLASSSSKG</sequence>
<comment type="caution">
    <text evidence="4">The sequence shown here is derived from an EMBL/GenBank/DDBJ whole genome shotgun (WGS) entry which is preliminary data.</text>
</comment>
<dbReference type="EMBL" id="SRXV01000001">
    <property type="protein sequence ID" value="TGY93828.1"/>
    <property type="molecule type" value="Genomic_DNA"/>
</dbReference>
<dbReference type="GO" id="GO:0048027">
    <property type="term" value="F:mRNA 5'-UTR binding"/>
    <property type="evidence" value="ECO:0007669"/>
    <property type="project" value="InterPro"/>
</dbReference>
<organism evidence="4 5">
    <name type="scientific">Marinicauda pacifica</name>
    <dbReference type="NCBI Taxonomy" id="1133559"/>
    <lineage>
        <taxon>Bacteria</taxon>
        <taxon>Pseudomonadati</taxon>
        <taxon>Pseudomonadota</taxon>
        <taxon>Alphaproteobacteria</taxon>
        <taxon>Maricaulales</taxon>
        <taxon>Maricaulaceae</taxon>
        <taxon>Marinicauda</taxon>
    </lineage>
</organism>
<evidence type="ECO:0000313" key="4">
    <source>
        <dbReference type="EMBL" id="TGY93828.1"/>
    </source>
</evidence>
<dbReference type="Pfam" id="PF07378">
    <property type="entry name" value="FlbT"/>
    <property type="match status" value="1"/>
</dbReference>